<feature type="transmembrane region" description="Helical" evidence="1">
    <location>
        <begin position="138"/>
        <end position="162"/>
    </location>
</feature>
<feature type="transmembrane region" description="Helical" evidence="1">
    <location>
        <begin position="174"/>
        <end position="194"/>
    </location>
</feature>
<dbReference type="PANTHER" id="PTHR35307:SF8">
    <property type="entry name" value="GUSTATORY RECEPTOR"/>
    <property type="match status" value="1"/>
</dbReference>
<evidence type="ECO:0000313" key="2">
    <source>
        <dbReference type="EMBL" id="KAH7293934.1"/>
    </source>
</evidence>
<feature type="transmembrane region" description="Helical" evidence="1">
    <location>
        <begin position="271"/>
        <end position="291"/>
    </location>
</feature>
<dbReference type="AlphaFoldDB" id="A0A8T2RDR3"/>
<dbReference type="EMBL" id="CM035433">
    <property type="protein sequence ID" value="KAH7293934.1"/>
    <property type="molecule type" value="Genomic_DNA"/>
</dbReference>
<keyword evidence="3" id="KW-1185">Reference proteome</keyword>
<accession>A0A8T2RDR3</accession>
<dbReference type="OrthoDB" id="1915303at2759"/>
<protein>
    <submittedName>
        <fullName evidence="2">Uncharacterized protein</fullName>
    </submittedName>
</protein>
<keyword evidence="1" id="KW-1133">Transmembrane helix</keyword>
<name>A0A8T2RDR3_CERRI</name>
<dbReference type="Proteomes" id="UP000825935">
    <property type="component" value="Chromosome 28"/>
</dbReference>
<comment type="caution">
    <text evidence="2">The sequence shown here is derived from an EMBL/GenBank/DDBJ whole genome shotgun (WGS) entry which is preliminary data.</text>
</comment>
<organism evidence="2 3">
    <name type="scientific">Ceratopteris richardii</name>
    <name type="common">Triangle waterfern</name>
    <dbReference type="NCBI Taxonomy" id="49495"/>
    <lineage>
        <taxon>Eukaryota</taxon>
        <taxon>Viridiplantae</taxon>
        <taxon>Streptophyta</taxon>
        <taxon>Embryophyta</taxon>
        <taxon>Tracheophyta</taxon>
        <taxon>Polypodiopsida</taxon>
        <taxon>Polypodiidae</taxon>
        <taxon>Polypodiales</taxon>
        <taxon>Pteridineae</taxon>
        <taxon>Pteridaceae</taxon>
        <taxon>Parkerioideae</taxon>
        <taxon>Ceratopteris</taxon>
    </lineage>
</organism>
<dbReference type="PANTHER" id="PTHR35307">
    <property type="entry name" value="PROTEIN, PUTATIVE-RELATED"/>
    <property type="match status" value="1"/>
</dbReference>
<sequence>MGNVSASVGTTVRESVNSIGWLIAAASAAILASVGWDAWRACAAREWWFPCRLVHISAVTQAVLTVATKLPNDISTPMPGVADQLVKLSGSALLCALLAFTLPTVADTERPPRSFSDEVDIASTVSSSQGRHLRRSDMVANVMALGLLVLTTAANLVVQILIEQIRSEYYGAHVALIITTLICFGNMATAALFLPHDYVPTRLKHFIIPTEKLGLESSWFIARVTSKQYALSRSDFGCGGGAMFSILMVICFSAIVKATKGKINYNSNYGASVWLILIVQSITVFICWLCITTRWLRCLLISLEDDPILGSPDSVNLKNLWRDSAYQDDIPWWKMKHGNRARLVMSRLLIMSKKVPYCVVQQLMTLLCARTSMILWHCCWKLCRYPASCVAGKIWKKEDIDVYKRVEKELEACLHASNEKIPGNSPQENNITSKLQDLWLINKPIENLSIIESQEDFSIVERLVKFLHNHTEEDCSGFGENGEEQTMDKILKKYAGEKDKQTVYKPLSLCGVALVMMDVCEKLKVFTNQEVEEARGAMWEARHVAYLVELLARTDAEERRSTQRMLADLFLSRKAIIRIKDAVPDHKRDGESLLQVILKAIELGKQTPTADCLRKFVSVLKDCEANPRERWIKETVQQCMKCILKSYIESFDSVEKDACRIAREYDCEQLCSLAHIARIIVDKFRCMKLNPPNDPV</sequence>
<feature type="transmembrane region" description="Helical" evidence="1">
    <location>
        <begin position="236"/>
        <end position="256"/>
    </location>
</feature>
<evidence type="ECO:0000256" key="1">
    <source>
        <dbReference type="SAM" id="Phobius"/>
    </source>
</evidence>
<proteinExistence type="predicted"/>
<gene>
    <name evidence="2" type="ORF">KP509_28G048900</name>
</gene>
<keyword evidence="1" id="KW-0472">Membrane</keyword>
<keyword evidence="1" id="KW-0812">Transmembrane</keyword>
<evidence type="ECO:0000313" key="3">
    <source>
        <dbReference type="Proteomes" id="UP000825935"/>
    </source>
</evidence>
<reference evidence="2" key="1">
    <citation type="submission" date="2021-08" db="EMBL/GenBank/DDBJ databases">
        <title>WGS assembly of Ceratopteris richardii.</title>
        <authorList>
            <person name="Marchant D.B."/>
            <person name="Chen G."/>
            <person name="Jenkins J."/>
            <person name="Shu S."/>
            <person name="Leebens-Mack J."/>
            <person name="Grimwood J."/>
            <person name="Schmutz J."/>
            <person name="Soltis P."/>
            <person name="Soltis D."/>
            <person name="Chen Z.-H."/>
        </authorList>
    </citation>
    <scope>NUCLEOTIDE SEQUENCE</scope>
    <source>
        <strain evidence="2">Whitten #5841</strain>
        <tissue evidence="2">Leaf</tissue>
    </source>
</reference>
<feature type="transmembrane region" description="Helical" evidence="1">
    <location>
        <begin position="19"/>
        <end position="39"/>
    </location>
</feature>